<proteinExistence type="predicted"/>
<dbReference type="Pfam" id="PF13439">
    <property type="entry name" value="Glyco_transf_4"/>
    <property type="match status" value="1"/>
</dbReference>
<dbReference type="GO" id="GO:0016757">
    <property type="term" value="F:glycosyltransferase activity"/>
    <property type="evidence" value="ECO:0007669"/>
    <property type="project" value="InterPro"/>
</dbReference>
<sequence length="383" mass="42961">MIPMHILQYVSLFSKTSETFVYDLICRMEDKGIRSTILTHKRVNADQRPFPRCHVAAGSRYSPGRALQKIYNLHRIEKASRCAGVIRALKPDIIHAHFGDSGARMISLLNRLDMAMPLVVSFHGRDVNVLPKYDRLYKKIIVQASQNENVVFVTPSDFLKSKLLALGVNEEKIYRIYNACNPAFCDTSFVRSYASGSRLKVLSVGRYEEVKGYEYLLQASDLLRKKGYAVQVDIIGFGSMEGALRRLIKQKELDGIVSLKGRVSHKAIPDIMKGYDLYVQPSVVTDEGEEENFGVATVEALCNGLPCLVSKIGGLVEVVDDGISGMFFEEKKPEDICEKIIHIMENDFLIAQYSQNAKLIASKKFNAESIGDEWVDVYSGLLS</sequence>
<organism evidence="3">
    <name type="scientific">Chlorobium phaeobacteroides (strain BS1)</name>
    <dbReference type="NCBI Taxonomy" id="331678"/>
    <lineage>
        <taxon>Bacteria</taxon>
        <taxon>Pseudomonadati</taxon>
        <taxon>Chlorobiota</taxon>
        <taxon>Chlorobiia</taxon>
        <taxon>Chlorobiales</taxon>
        <taxon>Chlorobiaceae</taxon>
        <taxon>Chlorobium/Pelodictyon group</taxon>
        <taxon>Chlorobium</taxon>
    </lineage>
</organism>
<evidence type="ECO:0000259" key="2">
    <source>
        <dbReference type="Pfam" id="PF13439"/>
    </source>
</evidence>
<dbReference type="AlphaFoldDB" id="B3ELL3"/>
<dbReference type="EMBL" id="CP001101">
    <property type="protein sequence ID" value="ACE03342.1"/>
    <property type="molecule type" value="Genomic_DNA"/>
</dbReference>
<dbReference type="SUPFAM" id="SSF53756">
    <property type="entry name" value="UDP-Glycosyltransferase/glycogen phosphorylase"/>
    <property type="match status" value="1"/>
</dbReference>
<dbReference type="PANTHER" id="PTHR45947">
    <property type="entry name" value="SULFOQUINOVOSYL TRANSFERASE SQD2"/>
    <property type="match status" value="1"/>
</dbReference>
<dbReference type="InterPro" id="IPR050194">
    <property type="entry name" value="Glycosyltransferase_grp1"/>
</dbReference>
<dbReference type="Gene3D" id="3.40.50.2000">
    <property type="entry name" value="Glycogen Phosphorylase B"/>
    <property type="match status" value="2"/>
</dbReference>
<dbReference type="eggNOG" id="COG0438">
    <property type="taxonomic scope" value="Bacteria"/>
</dbReference>
<dbReference type="InterPro" id="IPR028098">
    <property type="entry name" value="Glyco_trans_4-like_N"/>
</dbReference>
<dbReference type="CAZy" id="GT4">
    <property type="family name" value="Glycosyltransferase Family 4"/>
</dbReference>
<gene>
    <name evidence="3" type="ordered locus">Cphamn1_0375</name>
</gene>
<evidence type="ECO:0000313" key="3">
    <source>
        <dbReference type="EMBL" id="ACE03342.1"/>
    </source>
</evidence>
<accession>B3ELL3</accession>
<feature type="domain" description="Glycosyl transferase family 1" evidence="1">
    <location>
        <begin position="197"/>
        <end position="358"/>
    </location>
</feature>
<keyword evidence="3" id="KW-0808">Transferase</keyword>
<dbReference type="PANTHER" id="PTHR45947:SF14">
    <property type="entry name" value="SLL1723 PROTEIN"/>
    <property type="match status" value="1"/>
</dbReference>
<feature type="domain" description="Glycosyltransferase subfamily 4-like N-terminal" evidence="2">
    <location>
        <begin position="18"/>
        <end position="182"/>
    </location>
</feature>
<protein>
    <submittedName>
        <fullName evidence="3">Glycosyl transferase group 1</fullName>
    </submittedName>
</protein>
<dbReference type="KEGG" id="cpb:Cphamn1_0375"/>
<dbReference type="HOGENOM" id="CLU_009583_2_5_10"/>
<dbReference type="CDD" id="cd03801">
    <property type="entry name" value="GT4_PimA-like"/>
    <property type="match status" value="1"/>
</dbReference>
<dbReference type="STRING" id="331678.Cphamn1_0375"/>
<name>B3ELL3_CHLPB</name>
<reference evidence="3" key="1">
    <citation type="submission" date="2008-06" db="EMBL/GenBank/DDBJ databases">
        <title>Complete sequence of Chlorobium phaeobacteroides BS1.</title>
        <authorList>
            <consortium name="US DOE Joint Genome Institute"/>
            <person name="Lucas S."/>
            <person name="Copeland A."/>
            <person name="Lapidus A."/>
            <person name="Glavina del Rio T."/>
            <person name="Dalin E."/>
            <person name="Tice H."/>
            <person name="Bruce D."/>
            <person name="Goodwin L."/>
            <person name="Pitluck S."/>
            <person name="Schmutz J."/>
            <person name="Larimer F."/>
            <person name="Land M."/>
            <person name="Hauser L."/>
            <person name="Kyrpides N."/>
            <person name="Ovchinnikova G."/>
            <person name="Li T."/>
            <person name="Liu Z."/>
            <person name="Zhao F."/>
            <person name="Overmann J."/>
            <person name="Bryant D.A."/>
            <person name="Richardson P."/>
        </authorList>
    </citation>
    <scope>NUCLEOTIDE SEQUENCE [LARGE SCALE GENOMIC DNA]</scope>
    <source>
        <strain evidence="3">BS1</strain>
    </source>
</reference>
<dbReference type="Pfam" id="PF00534">
    <property type="entry name" value="Glycos_transf_1"/>
    <property type="match status" value="1"/>
</dbReference>
<evidence type="ECO:0000259" key="1">
    <source>
        <dbReference type="Pfam" id="PF00534"/>
    </source>
</evidence>
<dbReference type="InterPro" id="IPR001296">
    <property type="entry name" value="Glyco_trans_1"/>
</dbReference>